<evidence type="ECO:0000256" key="3">
    <source>
        <dbReference type="ARBA" id="ARBA00022801"/>
    </source>
</evidence>
<name>A0ABW7QQW8_9ACTN</name>
<dbReference type="InterPro" id="IPR013595">
    <property type="entry name" value="Pept_S33_TAP-like_C"/>
</dbReference>
<evidence type="ECO:0000256" key="4">
    <source>
        <dbReference type="SAM" id="MobiDB-lite"/>
    </source>
</evidence>
<dbReference type="GO" id="GO:0016740">
    <property type="term" value="F:transferase activity"/>
    <property type="evidence" value="ECO:0007669"/>
    <property type="project" value="UniProtKB-KW"/>
</dbReference>
<dbReference type="PANTHER" id="PTHR43248">
    <property type="entry name" value="2-SUCCINYL-6-HYDROXY-2,4-CYCLOHEXADIENE-1-CARBOXYLATE SYNTHASE"/>
    <property type="match status" value="1"/>
</dbReference>
<evidence type="ECO:0000256" key="5">
    <source>
        <dbReference type="SAM" id="SignalP"/>
    </source>
</evidence>
<proteinExistence type="inferred from homology"/>
<feature type="domain" description="Peptidase S33 tripeptidyl aminopeptidase-like C-terminal" evidence="7">
    <location>
        <begin position="451"/>
        <end position="551"/>
    </location>
</feature>
<comment type="caution">
    <text evidence="8">The sequence shown here is derived from an EMBL/GenBank/DDBJ whole genome shotgun (WGS) entry which is preliminary data.</text>
</comment>
<dbReference type="SUPFAM" id="SSF53474">
    <property type="entry name" value="alpha/beta-Hydrolases"/>
    <property type="match status" value="1"/>
</dbReference>
<evidence type="ECO:0000313" key="9">
    <source>
        <dbReference type="Proteomes" id="UP001610818"/>
    </source>
</evidence>
<feature type="compositionally biased region" description="Pro residues" evidence="4">
    <location>
        <begin position="32"/>
        <end position="46"/>
    </location>
</feature>
<reference evidence="8 9" key="1">
    <citation type="submission" date="2024-10" db="EMBL/GenBank/DDBJ databases">
        <title>The Natural Products Discovery Center: Release of the First 8490 Sequenced Strains for Exploring Actinobacteria Biosynthetic Diversity.</title>
        <authorList>
            <person name="Kalkreuter E."/>
            <person name="Kautsar S.A."/>
            <person name="Yang D."/>
            <person name="Bader C.D."/>
            <person name="Teijaro C.N."/>
            <person name="Fluegel L."/>
            <person name="Davis C.M."/>
            <person name="Simpson J.R."/>
            <person name="Lauterbach L."/>
            <person name="Steele A.D."/>
            <person name="Gui C."/>
            <person name="Meng S."/>
            <person name="Li G."/>
            <person name="Viehrig K."/>
            <person name="Ye F."/>
            <person name="Su P."/>
            <person name="Kiefer A.F."/>
            <person name="Nichols A."/>
            <person name="Cepeda A.J."/>
            <person name="Yan W."/>
            <person name="Fan B."/>
            <person name="Jiang Y."/>
            <person name="Adhikari A."/>
            <person name="Zheng C.-J."/>
            <person name="Schuster L."/>
            <person name="Cowan T.M."/>
            <person name="Smanski M.J."/>
            <person name="Chevrette M.G."/>
            <person name="De Carvalho L.P.S."/>
            <person name="Shen B."/>
        </authorList>
    </citation>
    <scope>NUCLEOTIDE SEQUENCE [LARGE SCALE GENOMIC DNA]</scope>
    <source>
        <strain evidence="8 9">NPDC017990</strain>
    </source>
</reference>
<evidence type="ECO:0000259" key="6">
    <source>
        <dbReference type="Pfam" id="PF00561"/>
    </source>
</evidence>
<evidence type="ECO:0000313" key="8">
    <source>
        <dbReference type="EMBL" id="MFH8547378.1"/>
    </source>
</evidence>
<dbReference type="Gene3D" id="3.40.50.1820">
    <property type="entry name" value="alpha/beta hydrolase"/>
    <property type="match status" value="1"/>
</dbReference>
<comment type="similarity">
    <text evidence="1">Belongs to the peptidase S33 family.</text>
</comment>
<dbReference type="RefSeq" id="WP_397713513.1">
    <property type="nucleotide sequence ID" value="NZ_JBIRGN010000004.1"/>
</dbReference>
<dbReference type="EMBL" id="JBIRGQ010000004">
    <property type="protein sequence ID" value="MFH8547378.1"/>
    <property type="molecule type" value="Genomic_DNA"/>
</dbReference>
<dbReference type="InterPro" id="IPR029058">
    <property type="entry name" value="AB_hydrolase_fold"/>
</dbReference>
<evidence type="ECO:0000256" key="1">
    <source>
        <dbReference type="ARBA" id="ARBA00010088"/>
    </source>
</evidence>
<keyword evidence="8" id="KW-0808">Transferase</keyword>
<sequence>MRRAVALAGATALAVMGTGAWLPGENAAAAPSPSPSPSSSPSPSPSPDLSRYYSQKIDWGACEGDGAGLLVADSDATTVPEDKNIQCGKITVPLDYAHPKRDTIKLAMVRIKSSGEPRGSLLLNFGGPGGAGVSGLLNAQKEFEYLGKGYDVVSFDPRGVGESAPVSCGNDAGADDPEVKGGSDDAGAMLDEMRKIAEACKKESGPVLPYVGTVNVSRDLDVMRQVLGDKKLNYLGFSYGTRLGSVYAAQFPKNVGRMVLDGVDTLTEDVAEQALVSAEGRQTALDNFTRWCTDNAGCVLGTDSRAAREHMTELIKGLDSYPLQSSDGGEFTGQDVVDILGQALYSRQSWPALSQALGALLADGDPRALLRMGGSLAQQTPANGLAGVLGRTPGRAPGQSPERAPEDVPADNMAAALMAVNCADDPDRPSEKNVEKEVTKLQQEFESASDIFGKSMLMPVLFCFGRPAGTDYIREDVRDVKSPEFLLVGTRGDPATPYRWTEETAKRLGSAAVVLDNKGDGHTGYAGSKCVREKVDGFLLYGEMPANGSSCGVEEEE</sequence>
<gene>
    <name evidence="8" type="ORF">ACH4F9_20455</name>
</gene>
<dbReference type="Pfam" id="PF08386">
    <property type="entry name" value="Abhydrolase_4"/>
    <property type="match status" value="1"/>
</dbReference>
<dbReference type="Proteomes" id="UP001610818">
    <property type="component" value="Unassembled WGS sequence"/>
</dbReference>
<dbReference type="PANTHER" id="PTHR43248:SF29">
    <property type="entry name" value="TRIPEPTIDYL AMINOPEPTIDASE"/>
    <property type="match status" value="1"/>
</dbReference>
<feature type="region of interest" description="Disordered" evidence="4">
    <location>
        <begin position="24"/>
        <end position="50"/>
    </location>
</feature>
<dbReference type="Pfam" id="PF00561">
    <property type="entry name" value="Abhydrolase_1"/>
    <property type="match status" value="1"/>
</dbReference>
<evidence type="ECO:0000256" key="2">
    <source>
        <dbReference type="ARBA" id="ARBA00022729"/>
    </source>
</evidence>
<dbReference type="InterPro" id="IPR000073">
    <property type="entry name" value="AB_hydrolase_1"/>
</dbReference>
<dbReference type="GO" id="GO:0016787">
    <property type="term" value="F:hydrolase activity"/>
    <property type="evidence" value="ECO:0007669"/>
    <property type="project" value="UniProtKB-KW"/>
</dbReference>
<protein>
    <submittedName>
        <fullName evidence="8">Alpha/beta hydrolase</fullName>
    </submittedName>
</protein>
<accession>A0ABW7QQW8</accession>
<feature type="signal peptide" evidence="5">
    <location>
        <begin position="1"/>
        <end position="20"/>
    </location>
</feature>
<keyword evidence="3 8" id="KW-0378">Hydrolase</keyword>
<keyword evidence="9" id="KW-1185">Reference proteome</keyword>
<keyword evidence="2 5" id="KW-0732">Signal</keyword>
<feature type="chain" id="PRO_5045459597" evidence="5">
    <location>
        <begin position="21"/>
        <end position="557"/>
    </location>
</feature>
<dbReference type="InterPro" id="IPR051601">
    <property type="entry name" value="Serine_prot/Carboxylest_S33"/>
</dbReference>
<feature type="domain" description="AB hydrolase-1" evidence="6">
    <location>
        <begin position="123"/>
        <end position="314"/>
    </location>
</feature>
<organism evidence="8 9">
    <name type="scientific">Streptomyces longisporoflavus</name>
    <dbReference type="NCBI Taxonomy" id="28044"/>
    <lineage>
        <taxon>Bacteria</taxon>
        <taxon>Bacillati</taxon>
        <taxon>Actinomycetota</taxon>
        <taxon>Actinomycetes</taxon>
        <taxon>Kitasatosporales</taxon>
        <taxon>Streptomycetaceae</taxon>
        <taxon>Streptomyces</taxon>
    </lineage>
</organism>
<evidence type="ECO:0000259" key="7">
    <source>
        <dbReference type="Pfam" id="PF08386"/>
    </source>
</evidence>